<comment type="cofactor">
    <cofactor evidence="1 7">
        <name>Mg(2+)</name>
        <dbReference type="ChEBI" id="CHEBI:18420"/>
    </cofactor>
</comment>
<feature type="binding site" evidence="7">
    <location>
        <position position="56"/>
    </location>
    <ligand>
        <name>substrate</name>
    </ligand>
</feature>
<dbReference type="Proteomes" id="UP000464751">
    <property type="component" value="Chromosome"/>
</dbReference>
<evidence type="ECO:0000256" key="7">
    <source>
        <dbReference type="HAMAP-Rule" id="MF_00209"/>
    </source>
</evidence>
<dbReference type="EC" id="3.6.1.1" evidence="7"/>
<comment type="catalytic activity">
    <reaction evidence="6 7">
        <text>diphosphate + H2O = 2 phosphate + H(+)</text>
        <dbReference type="Rhea" id="RHEA:24576"/>
        <dbReference type="ChEBI" id="CHEBI:15377"/>
        <dbReference type="ChEBI" id="CHEBI:15378"/>
        <dbReference type="ChEBI" id="CHEBI:33019"/>
        <dbReference type="ChEBI" id="CHEBI:43474"/>
        <dbReference type="EC" id="3.6.1.1"/>
    </reaction>
</comment>
<evidence type="ECO:0000256" key="1">
    <source>
        <dbReference type="ARBA" id="ARBA00001946"/>
    </source>
</evidence>
<keyword evidence="4 7" id="KW-0378">Hydrolase</keyword>
<dbReference type="GO" id="GO:0005737">
    <property type="term" value="C:cytoplasm"/>
    <property type="evidence" value="ECO:0007669"/>
    <property type="project" value="UniProtKB-SubCell"/>
</dbReference>
<sequence>MDISRISAGPNPPEEIHVIIEIPAGGAPVKYELDKDSGALFVDRFLHTPMFYPGNYGFIPQSLGDDGDPLDVIVISPIALMAGSVIACRPVGVLMMTDEKGGDEKVLAVPADSVYPYHSKVKSYKDLPPLTIEQVQHFFTHYKDLEKGKKVTIAEWRDDAGARELIVKAIAAAKK</sequence>
<dbReference type="EMBL" id="CP048630">
    <property type="protein sequence ID" value="QIB33284.1"/>
    <property type="molecule type" value="Genomic_DNA"/>
</dbReference>
<comment type="function">
    <text evidence="7">Catalyzes the hydrolysis of inorganic pyrophosphate (PPi) forming two phosphate ions.</text>
</comment>
<dbReference type="HAMAP" id="MF_00209">
    <property type="entry name" value="Inorganic_PPase"/>
    <property type="match status" value="1"/>
</dbReference>
<dbReference type="InterPro" id="IPR036649">
    <property type="entry name" value="Pyrophosphatase_sf"/>
</dbReference>
<dbReference type="SUPFAM" id="SSF50324">
    <property type="entry name" value="Inorganic pyrophosphatase"/>
    <property type="match status" value="1"/>
</dbReference>
<evidence type="ECO:0000256" key="6">
    <source>
        <dbReference type="ARBA" id="ARBA00047820"/>
    </source>
</evidence>
<feature type="binding site" evidence="7">
    <location>
        <position position="44"/>
    </location>
    <ligand>
        <name>substrate</name>
    </ligand>
</feature>
<comment type="subunit">
    <text evidence="7">Homohexamer.</text>
</comment>
<organism evidence="8 9">
    <name type="scientific">Ancylobacter pratisalsi</name>
    <dbReference type="NCBI Taxonomy" id="1745854"/>
    <lineage>
        <taxon>Bacteria</taxon>
        <taxon>Pseudomonadati</taxon>
        <taxon>Pseudomonadota</taxon>
        <taxon>Alphaproteobacteria</taxon>
        <taxon>Hyphomicrobiales</taxon>
        <taxon>Xanthobacteraceae</taxon>
        <taxon>Ancylobacter</taxon>
    </lineage>
</organism>
<evidence type="ECO:0000313" key="9">
    <source>
        <dbReference type="Proteomes" id="UP000464751"/>
    </source>
</evidence>
<evidence type="ECO:0000256" key="4">
    <source>
        <dbReference type="ARBA" id="ARBA00022801"/>
    </source>
</evidence>
<dbReference type="Gene3D" id="3.90.80.10">
    <property type="entry name" value="Inorganic pyrophosphatase"/>
    <property type="match status" value="1"/>
</dbReference>
<dbReference type="InterPro" id="IPR008162">
    <property type="entry name" value="Pyrophosphatase"/>
</dbReference>
<keyword evidence="2 7" id="KW-0963">Cytoplasm</keyword>
<dbReference type="FunFam" id="3.90.80.10:FF:000003">
    <property type="entry name" value="Inorganic pyrophosphatase"/>
    <property type="match status" value="1"/>
</dbReference>
<evidence type="ECO:0000313" key="8">
    <source>
        <dbReference type="EMBL" id="QIB33284.1"/>
    </source>
</evidence>
<dbReference type="GO" id="GO:0006796">
    <property type="term" value="P:phosphate-containing compound metabolic process"/>
    <property type="evidence" value="ECO:0007669"/>
    <property type="project" value="InterPro"/>
</dbReference>
<gene>
    <name evidence="7 8" type="primary">ppa</name>
    <name evidence="8" type="ORF">G3A50_05860</name>
</gene>
<evidence type="ECO:0000256" key="5">
    <source>
        <dbReference type="ARBA" id="ARBA00022842"/>
    </source>
</evidence>
<protein>
    <recommendedName>
        <fullName evidence="7">Inorganic pyrophosphatase</fullName>
        <ecNumber evidence="7">3.6.1.1</ecNumber>
    </recommendedName>
    <alternativeName>
        <fullName evidence="7">Pyrophosphate phospho-hydrolase</fullName>
        <shortName evidence="7">PPase</shortName>
    </alternativeName>
</protein>
<feature type="binding site" evidence="7">
    <location>
        <position position="66"/>
    </location>
    <ligand>
        <name>Mg(2+)</name>
        <dbReference type="ChEBI" id="CHEBI:18420"/>
        <label>1</label>
    </ligand>
</feature>
<keyword evidence="3 7" id="KW-0479">Metal-binding</keyword>
<dbReference type="NCBIfam" id="NF002317">
    <property type="entry name" value="PRK01250.1"/>
    <property type="match status" value="1"/>
</dbReference>
<comment type="subcellular location">
    <subcellularLocation>
        <location evidence="7">Cytoplasm</location>
    </subcellularLocation>
</comment>
<dbReference type="GO" id="GO:0004427">
    <property type="term" value="F:inorganic diphosphate phosphatase activity"/>
    <property type="evidence" value="ECO:0007669"/>
    <property type="project" value="UniProtKB-UniRule"/>
</dbReference>
<dbReference type="Pfam" id="PF00719">
    <property type="entry name" value="Pyrophosphatase"/>
    <property type="match status" value="1"/>
</dbReference>
<feature type="binding site" evidence="7">
    <location>
        <position position="71"/>
    </location>
    <ligand>
        <name>Mg(2+)</name>
        <dbReference type="ChEBI" id="CHEBI:18420"/>
        <label>1</label>
    </ligand>
</feature>
<dbReference type="GO" id="GO:0000287">
    <property type="term" value="F:magnesium ion binding"/>
    <property type="evidence" value="ECO:0007669"/>
    <property type="project" value="UniProtKB-UniRule"/>
</dbReference>
<reference evidence="8 9" key="1">
    <citation type="submission" date="2020-02" db="EMBL/GenBank/DDBJ databases">
        <authorList>
            <person name="Li G."/>
        </authorList>
    </citation>
    <scope>NUCLEOTIDE SEQUENCE [LARGE SCALE GENOMIC DNA]</scope>
    <source>
        <strain evidence="8 9">DSM 102029</strain>
    </source>
</reference>
<evidence type="ECO:0000256" key="2">
    <source>
        <dbReference type="ARBA" id="ARBA00022490"/>
    </source>
</evidence>
<dbReference type="PROSITE" id="PS00387">
    <property type="entry name" value="PPASE"/>
    <property type="match status" value="1"/>
</dbReference>
<evidence type="ECO:0000256" key="3">
    <source>
        <dbReference type="ARBA" id="ARBA00022723"/>
    </source>
</evidence>
<feature type="binding site" evidence="7">
    <location>
        <position position="103"/>
    </location>
    <ligand>
        <name>Mg(2+)</name>
        <dbReference type="ChEBI" id="CHEBI:18420"/>
        <label>1</label>
    </ligand>
</feature>
<proteinExistence type="inferred from homology"/>
<dbReference type="PANTHER" id="PTHR10286">
    <property type="entry name" value="INORGANIC PYROPHOSPHATASE"/>
    <property type="match status" value="1"/>
</dbReference>
<keyword evidence="5 7" id="KW-0460">Magnesium</keyword>
<accession>A0A6P1YNE0</accession>
<comment type="similarity">
    <text evidence="7">Belongs to the PPase family.</text>
</comment>
<keyword evidence="9" id="KW-1185">Reference proteome</keyword>
<dbReference type="RefSeq" id="WP_163074381.1">
    <property type="nucleotide sequence ID" value="NZ_CP048630.1"/>
</dbReference>
<dbReference type="KEGG" id="apra:G3A50_05860"/>
<name>A0A6P1YNE0_9HYPH</name>
<dbReference type="AlphaFoldDB" id="A0A6P1YNE0"/>
<feature type="binding site" evidence="7">
    <location>
        <position position="142"/>
    </location>
    <ligand>
        <name>substrate</name>
    </ligand>
</feature>
<feature type="binding site" evidence="7">
    <location>
        <position position="30"/>
    </location>
    <ligand>
        <name>substrate</name>
    </ligand>
</feature>
<feature type="binding site" evidence="7">
    <location>
        <position position="71"/>
    </location>
    <ligand>
        <name>Mg(2+)</name>
        <dbReference type="ChEBI" id="CHEBI:18420"/>
        <label>2</label>
    </ligand>
</feature>
<dbReference type="CDD" id="cd00412">
    <property type="entry name" value="pyrophosphatase"/>
    <property type="match status" value="1"/>
</dbReference>